<accession>A0A2K9PNC6</accession>
<evidence type="ECO:0000313" key="6">
    <source>
        <dbReference type="EMBL" id="AUP78559.1"/>
    </source>
</evidence>
<dbReference type="PANTHER" id="PTHR35851:SF1">
    <property type="entry name" value="CELL DIVISION PROTEIN FTSQ"/>
    <property type="match status" value="1"/>
</dbReference>
<evidence type="ECO:0000256" key="2">
    <source>
        <dbReference type="ARBA" id="ARBA00022618"/>
    </source>
</evidence>
<dbReference type="GO" id="GO:0090529">
    <property type="term" value="P:cell septum assembly"/>
    <property type="evidence" value="ECO:0007669"/>
    <property type="project" value="InterPro"/>
</dbReference>
<dbReference type="EMBL" id="CP025791">
    <property type="protein sequence ID" value="AUP78559.1"/>
    <property type="molecule type" value="Genomic_DNA"/>
</dbReference>
<evidence type="ECO:0000256" key="4">
    <source>
        <dbReference type="ARBA" id="ARBA00022989"/>
    </source>
</evidence>
<dbReference type="Proteomes" id="UP000235826">
    <property type="component" value="Chromosome"/>
</dbReference>
<dbReference type="AlphaFoldDB" id="A0A2K9PNC6"/>
<name>A0A2K9PNC6_9FLAO</name>
<proteinExistence type="predicted"/>
<reference evidence="6 7" key="1">
    <citation type="submission" date="2018-01" db="EMBL/GenBank/DDBJ databases">
        <title>Complete genome sequence of Flavivirga eckloniae ECD14 isolated from seaweed Ecklonia cava.</title>
        <authorList>
            <person name="Lee J.H."/>
            <person name="Baik K.S."/>
            <person name="Seong C.N."/>
        </authorList>
    </citation>
    <scope>NUCLEOTIDE SEQUENCE [LARGE SCALE GENOMIC DNA]</scope>
    <source>
        <strain evidence="6 7">ECD14</strain>
    </source>
</reference>
<keyword evidence="2" id="KW-0132">Cell division</keyword>
<dbReference type="OrthoDB" id="1466667at2"/>
<dbReference type="KEGG" id="fek:C1H87_07475"/>
<keyword evidence="5" id="KW-0131">Cell cycle</keyword>
<keyword evidence="1" id="KW-1003">Cell membrane</keyword>
<dbReference type="InterPro" id="IPR026579">
    <property type="entry name" value="FtsQ"/>
</dbReference>
<evidence type="ECO:0000313" key="7">
    <source>
        <dbReference type="Proteomes" id="UP000235826"/>
    </source>
</evidence>
<protein>
    <recommendedName>
        <fullName evidence="8">Cell division protein FtsQ</fullName>
    </recommendedName>
</protein>
<evidence type="ECO:0000256" key="5">
    <source>
        <dbReference type="ARBA" id="ARBA00023306"/>
    </source>
</evidence>
<evidence type="ECO:0008006" key="8">
    <source>
        <dbReference type="Google" id="ProtNLM"/>
    </source>
</evidence>
<organism evidence="6 7">
    <name type="scientific">Flavivirga eckloniae</name>
    <dbReference type="NCBI Taxonomy" id="1803846"/>
    <lineage>
        <taxon>Bacteria</taxon>
        <taxon>Pseudomonadati</taxon>
        <taxon>Bacteroidota</taxon>
        <taxon>Flavobacteriia</taxon>
        <taxon>Flavobacteriales</taxon>
        <taxon>Flavobacteriaceae</taxon>
        <taxon>Flavivirga</taxon>
    </lineage>
</organism>
<gene>
    <name evidence="6" type="ORF">C1H87_07475</name>
</gene>
<keyword evidence="4" id="KW-0472">Membrane</keyword>
<evidence type="ECO:0000256" key="1">
    <source>
        <dbReference type="ARBA" id="ARBA00022475"/>
    </source>
</evidence>
<keyword evidence="7" id="KW-1185">Reference proteome</keyword>
<keyword evidence="3" id="KW-0812">Transmembrane</keyword>
<dbReference type="PANTHER" id="PTHR35851">
    <property type="entry name" value="CELL DIVISION PROTEIN FTSQ"/>
    <property type="match status" value="1"/>
</dbReference>
<evidence type="ECO:0000256" key="3">
    <source>
        <dbReference type="ARBA" id="ARBA00022692"/>
    </source>
</evidence>
<sequence length="239" mass="27538">MRINWNYIKMTVLLGLVIFLFAFASQRNALRKISDPKVKFIGENSLYVTNEAVSKLLIQNYGGVKNVPKETLDLNNLENALKSNPMIKKAEVYLAVNGTLNAEIEQRTPIARVSTNASYYIDGEGLYMPLSTNYSARVPLVTGYVEKNKLKSIYKVAKKIRNDEFLKKHVIEIHQSRNKSLYLKLRQCPFIVQLGDVSFLDKKINNLKAFYQKNLKEKTFNNYSKINLQFDNQVICTKR</sequence>
<keyword evidence="4" id="KW-1133">Transmembrane helix</keyword>